<keyword evidence="2" id="KW-1185">Reference proteome</keyword>
<reference evidence="1" key="1">
    <citation type="journal article" date="2022" name="Int. J. Syst. Evol. Microbiol.">
        <title>Pseudomonas aegrilactucae sp. nov. and Pseudomonas morbosilactucae sp. nov., pathogens causing bacterial rot of lettuce in Japan.</title>
        <authorList>
            <person name="Sawada H."/>
            <person name="Fujikawa T."/>
            <person name="Satou M."/>
        </authorList>
    </citation>
    <scope>NUCLEOTIDE SEQUENCE</scope>
    <source>
        <strain evidence="1">0166_1</strain>
    </source>
</reference>
<dbReference type="AlphaFoldDB" id="A0A9E6Y166"/>
<gene>
    <name evidence="1" type="ORF">DSM104329_04473</name>
</gene>
<proteinExistence type="predicted"/>
<dbReference type="RefSeq" id="WP_259312083.1">
    <property type="nucleotide sequence ID" value="NZ_CP087164.1"/>
</dbReference>
<evidence type="ECO:0000313" key="2">
    <source>
        <dbReference type="Proteomes" id="UP001162834"/>
    </source>
</evidence>
<name>A0A9E6Y166_9ACTN</name>
<protein>
    <submittedName>
        <fullName evidence="1">Uncharacterized protein</fullName>
    </submittedName>
</protein>
<dbReference type="Proteomes" id="UP001162834">
    <property type="component" value="Chromosome"/>
</dbReference>
<sequence length="110" mass="11898">MLIAEGIPATVTRGEGGRRRGTIAALAITQQRLAISALGASLVDVGWDDGEATELEVTARDDGLTVAFDGERFGHDEPGRVEVFLRIGDAGTLLAAIDQRRRPLEPRRYR</sequence>
<dbReference type="EMBL" id="CP087164">
    <property type="protein sequence ID" value="UGS38051.1"/>
    <property type="molecule type" value="Genomic_DNA"/>
</dbReference>
<organism evidence="1 2">
    <name type="scientific">Capillimicrobium parvum</name>
    <dbReference type="NCBI Taxonomy" id="2884022"/>
    <lineage>
        <taxon>Bacteria</taxon>
        <taxon>Bacillati</taxon>
        <taxon>Actinomycetota</taxon>
        <taxon>Thermoleophilia</taxon>
        <taxon>Solirubrobacterales</taxon>
        <taxon>Capillimicrobiaceae</taxon>
        <taxon>Capillimicrobium</taxon>
    </lineage>
</organism>
<evidence type="ECO:0000313" key="1">
    <source>
        <dbReference type="EMBL" id="UGS38051.1"/>
    </source>
</evidence>
<accession>A0A9E6Y166</accession>
<dbReference type="KEGG" id="sbae:DSM104329_04473"/>